<evidence type="ECO:0000256" key="11">
    <source>
        <dbReference type="ARBA" id="ARBA00022692"/>
    </source>
</evidence>
<evidence type="ECO:0000256" key="27">
    <source>
        <dbReference type="SAM" id="Phobius"/>
    </source>
</evidence>
<dbReference type="InterPro" id="IPR001611">
    <property type="entry name" value="Leu-rich_rpt"/>
</dbReference>
<keyword evidence="16 26" id="KW-0067">ATP-binding</keyword>
<dbReference type="EMBL" id="CP144747">
    <property type="protein sequence ID" value="WVZ62655.1"/>
    <property type="molecule type" value="Genomic_DNA"/>
</dbReference>
<dbReference type="InterPro" id="IPR032675">
    <property type="entry name" value="LRR_dom_sf"/>
</dbReference>
<feature type="domain" description="Protein kinase" evidence="28">
    <location>
        <begin position="709"/>
        <end position="1015"/>
    </location>
</feature>
<dbReference type="Pfam" id="PF13855">
    <property type="entry name" value="LRR_8"/>
    <property type="match status" value="1"/>
</dbReference>
<dbReference type="InterPro" id="IPR017441">
    <property type="entry name" value="Protein_kinase_ATP_BS"/>
</dbReference>
<evidence type="ECO:0000256" key="10">
    <source>
        <dbReference type="ARBA" id="ARBA00022679"/>
    </source>
</evidence>
<dbReference type="SUPFAM" id="SSF52058">
    <property type="entry name" value="L domain-like"/>
    <property type="match status" value="1"/>
</dbReference>
<evidence type="ECO:0000256" key="14">
    <source>
        <dbReference type="ARBA" id="ARBA00022741"/>
    </source>
</evidence>
<comment type="function">
    <text evidence="23">Receptor kinase that detects X.oryzae pv. oryzae protein Ax21 to promote innate immunity. Following X.oryzae pv. oryzae protein Ax21 detection, undergoes cleavage, releasing the processed protein kinase Xa21 chain.</text>
</comment>
<organism evidence="29 30">
    <name type="scientific">Paspalum notatum var. saurae</name>
    <dbReference type="NCBI Taxonomy" id="547442"/>
    <lineage>
        <taxon>Eukaryota</taxon>
        <taxon>Viridiplantae</taxon>
        <taxon>Streptophyta</taxon>
        <taxon>Embryophyta</taxon>
        <taxon>Tracheophyta</taxon>
        <taxon>Spermatophyta</taxon>
        <taxon>Magnoliopsida</taxon>
        <taxon>Liliopsida</taxon>
        <taxon>Poales</taxon>
        <taxon>Poaceae</taxon>
        <taxon>PACMAD clade</taxon>
        <taxon>Panicoideae</taxon>
        <taxon>Andropogonodae</taxon>
        <taxon>Paspaleae</taxon>
        <taxon>Paspalinae</taxon>
        <taxon>Paspalum</taxon>
    </lineage>
</organism>
<dbReference type="InterPro" id="IPR011009">
    <property type="entry name" value="Kinase-like_dom_sf"/>
</dbReference>
<evidence type="ECO:0000256" key="26">
    <source>
        <dbReference type="PROSITE-ProRule" id="PRU10141"/>
    </source>
</evidence>
<keyword evidence="7" id="KW-0723">Serine/threonine-protein kinase</keyword>
<evidence type="ECO:0000256" key="15">
    <source>
        <dbReference type="ARBA" id="ARBA00022777"/>
    </source>
</evidence>
<dbReference type="FunFam" id="3.80.10.10:FF:000288">
    <property type="entry name" value="LRR receptor-like serine/threonine-protein kinase EFR"/>
    <property type="match status" value="1"/>
</dbReference>
<comment type="function">
    <text evidence="24">The processed protein kinase Xa21 chain released by protein cleavage after X.oryzae pv. oryzae protein Ax21 detection translocates into the nucleus where it can bind and regulate WRKY62, a transcription factor. Confers resistance to the bacterial pathogen X.oryzae pv. oryzae (Xoo).</text>
</comment>
<dbReference type="InterPro" id="IPR051716">
    <property type="entry name" value="Plant_RL_S/T_kinase"/>
</dbReference>
<dbReference type="AlphaFoldDB" id="A0AAQ3SXD5"/>
<dbReference type="Proteomes" id="UP001341281">
    <property type="component" value="Chromosome 03"/>
</dbReference>
<evidence type="ECO:0000256" key="21">
    <source>
        <dbReference type="ARBA" id="ARBA00047899"/>
    </source>
</evidence>
<dbReference type="PROSITE" id="PS50011">
    <property type="entry name" value="PROTEIN_KINASE_DOM"/>
    <property type="match status" value="1"/>
</dbReference>
<proteinExistence type="inferred from homology"/>
<keyword evidence="9" id="KW-0433">Leucine-rich repeat</keyword>
<dbReference type="FunFam" id="3.30.200.20:FF:000432">
    <property type="entry name" value="LRR receptor-like serine/threonine-protein kinase EFR"/>
    <property type="match status" value="1"/>
</dbReference>
<accession>A0AAQ3SXD5</accession>
<evidence type="ECO:0000256" key="5">
    <source>
        <dbReference type="ARBA" id="ARBA00012513"/>
    </source>
</evidence>
<dbReference type="Pfam" id="PF00069">
    <property type="entry name" value="Pkinase"/>
    <property type="match status" value="1"/>
</dbReference>
<comment type="subcellular location">
    <subcellularLocation>
        <location evidence="1">Cell membrane</location>
        <topology evidence="1">Single-pass membrane protein</topology>
    </subcellularLocation>
    <subcellularLocation>
        <location evidence="2">Endoplasmic reticulum membrane</location>
        <topology evidence="2">Single-pass membrane protein</topology>
    </subcellularLocation>
    <subcellularLocation>
        <location evidence="3">Membrane</location>
        <topology evidence="3">Single-pass type I membrane protein</topology>
    </subcellularLocation>
</comment>
<evidence type="ECO:0000256" key="3">
    <source>
        <dbReference type="ARBA" id="ARBA00004479"/>
    </source>
</evidence>
<feature type="binding site" evidence="26">
    <location>
        <position position="737"/>
    </location>
    <ligand>
        <name>ATP</name>
        <dbReference type="ChEBI" id="CHEBI:30616"/>
    </ligand>
</feature>
<keyword evidence="30" id="KW-1185">Reference proteome</keyword>
<sequence length="1024" mass="110798">MDTSLHADIKLKMRIYVQLLIFFLVLSTVSLVASGQTAPSNHSDREALLGLKSSITSDPSGALSSWGNGSSACTWTGVICKHGGRVSELDLRALDLVGTINPDIGNLTALRSLYLQDNQFAGNIPKHIGRLGQLEMLNLSGNLLTGTIPPGFTNCSGLVTVDLSGNTISGDIPSSIHLLYKLQVLNIAKNQLDGSIPPSIGNLSLLRTIDLHTNNLTGKIPEVLGRLNYIQYLELSLNNLRGTVPLQLYNSSTLAFFAIANNNLYGQIPTDIGFRLPNLHDFHNCFNMFSGLIPPSLHNLTNIRSIRMSHNLLTGSVPPGLNRLRNLVMYNIGFNHISDTTTIISDLTNCTNLQIIALDENLIEGSIPNALGNLSSSIAKIYLGGNSISGQIPPSIRSLTSLTLLNISYNELSGSIPPEIGNLNELTVLGLTGNKLSGRLPVEIGHLTALTKLEISKNELVGTIPNELGLLQHVLSLDISSNKLHGDIPGSLFSLRSLSSILNLSHNFLSGEVVDAIGQLENVIAIDLSDNLLNGSIPLSIGQCQSLQALSLSTNAMSGVIPDSIGNLRGLQSLDLSDNMLTGSIPESLANLHLQLLNLSMNDLSGLVPSTRIFGNHTVVDLEGNPKLCYSSLACYQSQYFSHSQKMHTVTEVASSSAAAISIFILIFILFYYRRYLANAKNGRMGSINVRANHPLISYKELSHVTNDFDHKNLIGAGSFGSVYKAILLDGTPVAIKVLDLCKMGAPKSWFAECETLRNVRHRNLIKLVTICASTDSAGNDFRAVIYELMSNGSLEDWIHRHKQHEDGTGLHADEVLNIAIDAACALEYMHNDCGGQVVHCDIKPSNVLLDGDMTAKVGDFGLARLLAPLQPGQQSVSSIHGLNGSIGYIPPEYGYGSKLSTRGDVYSYGVMLLEMITGKNPLDQSFSGEMNLIKWVQDNFPHRAHEVIDKRLIISTTIDTSIEGVQESNTKQLLMNSLLIPMMEVALSCVLGSPDERSSMHDSLLRLKQIKASFSISRTITAS</sequence>
<dbReference type="GO" id="GO:0005789">
    <property type="term" value="C:endoplasmic reticulum membrane"/>
    <property type="evidence" value="ECO:0007669"/>
    <property type="project" value="UniProtKB-SubCell"/>
</dbReference>
<evidence type="ECO:0000256" key="17">
    <source>
        <dbReference type="ARBA" id="ARBA00022989"/>
    </source>
</evidence>
<keyword evidence="14 26" id="KW-0547">Nucleotide-binding</keyword>
<keyword evidence="18 27" id="KW-0472">Membrane</keyword>
<evidence type="ECO:0000256" key="22">
    <source>
        <dbReference type="ARBA" id="ARBA00048679"/>
    </source>
</evidence>
<dbReference type="Pfam" id="PF00560">
    <property type="entry name" value="LRR_1"/>
    <property type="match status" value="1"/>
</dbReference>
<dbReference type="SUPFAM" id="SSF52047">
    <property type="entry name" value="RNI-like"/>
    <property type="match status" value="1"/>
</dbReference>
<comment type="catalytic activity">
    <reaction evidence="22">
        <text>L-seryl-[protein] + ATP = O-phospho-L-seryl-[protein] + ADP + H(+)</text>
        <dbReference type="Rhea" id="RHEA:17989"/>
        <dbReference type="Rhea" id="RHEA-COMP:9863"/>
        <dbReference type="Rhea" id="RHEA-COMP:11604"/>
        <dbReference type="ChEBI" id="CHEBI:15378"/>
        <dbReference type="ChEBI" id="CHEBI:29999"/>
        <dbReference type="ChEBI" id="CHEBI:30616"/>
        <dbReference type="ChEBI" id="CHEBI:83421"/>
        <dbReference type="ChEBI" id="CHEBI:456216"/>
        <dbReference type="EC" id="2.7.11.1"/>
    </reaction>
</comment>
<dbReference type="InterPro" id="IPR000719">
    <property type="entry name" value="Prot_kinase_dom"/>
</dbReference>
<dbReference type="InterPro" id="IPR003591">
    <property type="entry name" value="Leu-rich_rpt_typical-subtyp"/>
</dbReference>
<evidence type="ECO:0000256" key="20">
    <source>
        <dbReference type="ARBA" id="ARBA00023180"/>
    </source>
</evidence>
<evidence type="ECO:0000256" key="4">
    <source>
        <dbReference type="ARBA" id="ARBA00008684"/>
    </source>
</evidence>
<evidence type="ECO:0000256" key="6">
    <source>
        <dbReference type="ARBA" id="ARBA00022475"/>
    </source>
</evidence>
<gene>
    <name evidence="29" type="ORF">U9M48_012375</name>
</gene>
<keyword evidence="20" id="KW-0325">Glycoprotein</keyword>
<dbReference type="GO" id="GO:0005886">
    <property type="term" value="C:plasma membrane"/>
    <property type="evidence" value="ECO:0007669"/>
    <property type="project" value="UniProtKB-SubCell"/>
</dbReference>
<evidence type="ECO:0000256" key="9">
    <source>
        <dbReference type="ARBA" id="ARBA00022614"/>
    </source>
</evidence>
<comment type="similarity">
    <text evidence="4">Belongs to the protein kinase superfamily. Ser/Thr protein kinase family.</text>
</comment>
<evidence type="ECO:0000256" key="18">
    <source>
        <dbReference type="ARBA" id="ARBA00023136"/>
    </source>
</evidence>
<evidence type="ECO:0000256" key="13">
    <source>
        <dbReference type="ARBA" id="ARBA00022737"/>
    </source>
</evidence>
<dbReference type="PANTHER" id="PTHR48053">
    <property type="entry name" value="LEUCINE RICH REPEAT FAMILY PROTEIN, EXPRESSED"/>
    <property type="match status" value="1"/>
</dbReference>
<protein>
    <recommendedName>
        <fullName evidence="25">Receptor kinase-like protein Xa21</fullName>
        <ecNumber evidence="5">2.7.11.1</ecNumber>
    </recommendedName>
</protein>
<keyword evidence="13" id="KW-0677">Repeat</keyword>
<evidence type="ECO:0000256" key="8">
    <source>
        <dbReference type="ARBA" id="ARBA00022553"/>
    </source>
</evidence>
<dbReference type="Gene3D" id="3.30.200.20">
    <property type="entry name" value="Phosphorylase Kinase, domain 1"/>
    <property type="match status" value="1"/>
</dbReference>
<keyword evidence="6" id="KW-1003">Cell membrane</keyword>
<dbReference type="GO" id="GO:0005524">
    <property type="term" value="F:ATP binding"/>
    <property type="evidence" value="ECO:0007669"/>
    <property type="project" value="UniProtKB-UniRule"/>
</dbReference>
<evidence type="ECO:0000256" key="24">
    <source>
        <dbReference type="ARBA" id="ARBA00056628"/>
    </source>
</evidence>
<dbReference type="PROSITE" id="PS00107">
    <property type="entry name" value="PROTEIN_KINASE_ATP"/>
    <property type="match status" value="1"/>
</dbReference>
<keyword evidence="11 27" id="KW-0812">Transmembrane</keyword>
<keyword evidence="12" id="KW-0732">Signal</keyword>
<evidence type="ECO:0000313" key="30">
    <source>
        <dbReference type="Proteomes" id="UP001341281"/>
    </source>
</evidence>
<name>A0AAQ3SXD5_PASNO</name>
<keyword evidence="17 27" id="KW-1133">Transmembrane helix</keyword>
<dbReference type="InterPro" id="IPR055414">
    <property type="entry name" value="LRR_R13L4/SHOC2-like"/>
</dbReference>
<dbReference type="Pfam" id="PF08263">
    <property type="entry name" value="LRRNT_2"/>
    <property type="match status" value="1"/>
</dbReference>
<keyword evidence="19" id="KW-0675">Receptor</keyword>
<evidence type="ECO:0000256" key="16">
    <source>
        <dbReference type="ARBA" id="ARBA00022840"/>
    </source>
</evidence>
<evidence type="ECO:0000256" key="23">
    <source>
        <dbReference type="ARBA" id="ARBA00054320"/>
    </source>
</evidence>
<dbReference type="FunFam" id="3.80.10.10:FF:000095">
    <property type="entry name" value="LRR receptor-like serine/threonine-protein kinase GSO1"/>
    <property type="match status" value="1"/>
</dbReference>
<dbReference type="InterPro" id="IPR013210">
    <property type="entry name" value="LRR_N_plant-typ"/>
</dbReference>
<feature type="transmembrane region" description="Helical" evidence="27">
    <location>
        <begin position="653"/>
        <end position="673"/>
    </location>
</feature>
<dbReference type="InterPro" id="IPR008271">
    <property type="entry name" value="Ser/Thr_kinase_AS"/>
</dbReference>
<keyword evidence="10" id="KW-0808">Transferase</keyword>
<reference evidence="29 30" key="1">
    <citation type="submission" date="2024-02" db="EMBL/GenBank/DDBJ databases">
        <title>High-quality chromosome-scale genome assembly of Pensacola bahiagrass (Paspalum notatum Flugge var. saurae).</title>
        <authorList>
            <person name="Vega J.M."/>
            <person name="Podio M."/>
            <person name="Orjuela J."/>
            <person name="Siena L.A."/>
            <person name="Pessino S.C."/>
            <person name="Combes M.C."/>
            <person name="Mariac C."/>
            <person name="Albertini E."/>
            <person name="Pupilli F."/>
            <person name="Ortiz J.P.A."/>
            <person name="Leblanc O."/>
        </authorList>
    </citation>
    <scope>NUCLEOTIDE SEQUENCE [LARGE SCALE GENOMIC DNA]</scope>
    <source>
        <strain evidence="29">R1</strain>
        <tissue evidence="29">Leaf</tissue>
    </source>
</reference>
<dbReference type="SMART" id="SM00220">
    <property type="entry name" value="S_TKc"/>
    <property type="match status" value="1"/>
</dbReference>
<dbReference type="EC" id="2.7.11.1" evidence="5"/>
<evidence type="ECO:0000256" key="1">
    <source>
        <dbReference type="ARBA" id="ARBA00004162"/>
    </source>
</evidence>
<dbReference type="FunFam" id="1.10.510.10:FF:000358">
    <property type="entry name" value="Putative leucine-rich repeat receptor-like serine/threonine-protein kinase"/>
    <property type="match status" value="1"/>
</dbReference>
<dbReference type="PROSITE" id="PS00108">
    <property type="entry name" value="PROTEIN_KINASE_ST"/>
    <property type="match status" value="1"/>
</dbReference>
<keyword evidence="15" id="KW-0418">Kinase</keyword>
<dbReference type="Gene3D" id="1.10.510.10">
    <property type="entry name" value="Transferase(Phosphotransferase) domain 1"/>
    <property type="match status" value="1"/>
</dbReference>
<comment type="catalytic activity">
    <reaction evidence="21">
        <text>L-threonyl-[protein] + ATP = O-phospho-L-threonyl-[protein] + ADP + H(+)</text>
        <dbReference type="Rhea" id="RHEA:46608"/>
        <dbReference type="Rhea" id="RHEA-COMP:11060"/>
        <dbReference type="Rhea" id="RHEA-COMP:11605"/>
        <dbReference type="ChEBI" id="CHEBI:15378"/>
        <dbReference type="ChEBI" id="CHEBI:30013"/>
        <dbReference type="ChEBI" id="CHEBI:30616"/>
        <dbReference type="ChEBI" id="CHEBI:61977"/>
        <dbReference type="ChEBI" id="CHEBI:456216"/>
        <dbReference type="EC" id="2.7.11.1"/>
    </reaction>
</comment>
<dbReference type="Pfam" id="PF23598">
    <property type="entry name" value="LRR_14"/>
    <property type="match status" value="1"/>
</dbReference>
<evidence type="ECO:0000259" key="28">
    <source>
        <dbReference type="PROSITE" id="PS50011"/>
    </source>
</evidence>
<evidence type="ECO:0000256" key="12">
    <source>
        <dbReference type="ARBA" id="ARBA00022729"/>
    </source>
</evidence>
<evidence type="ECO:0000313" key="29">
    <source>
        <dbReference type="EMBL" id="WVZ62655.1"/>
    </source>
</evidence>
<evidence type="ECO:0000256" key="7">
    <source>
        <dbReference type="ARBA" id="ARBA00022527"/>
    </source>
</evidence>
<dbReference type="SUPFAM" id="SSF56112">
    <property type="entry name" value="Protein kinase-like (PK-like)"/>
    <property type="match status" value="1"/>
</dbReference>
<keyword evidence="8" id="KW-0597">Phosphoprotein</keyword>
<evidence type="ECO:0000256" key="2">
    <source>
        <dbReference type="ARBA" id="ARBA00004389"/>
    </source>
</evidence>
<dbReference type="Gene3D" id="3.80.10.10">
    <property type="entry name" value="Ribonuclease Inhibitor"/>
    <property type="match status" value="3"/>
</dbReference>
<dbReference type="SMART" id="SM00369">
    <property type="entry name" value="LRR_TYP"/>
    <property type="match status" value="7"/>
</dbReference>
<dbReference type="PANTHER" id="PTHR48053:SF136">
    <property type="entry name" value="PROTEIN KINASE, PLANT-TYPE, PUTATIVE-RELATED"/>
    <property type="match status" value="1"/>
</dbReference>
<evidence type="ECO:0000256" key="25">
    <source>
        <dbReference type="ARBA" id="ARBA00072040"/>
    </source>
</evidence>
<dbReference type="GO" id="GO:0004674">
    <property type="term" value="F:protein serine/threonine kinase activity"/>
    <property type="evidence" value="ECO:0007669"/>
    <property type="project" value="UniProtKB-KW"/>
</dbReference>
<evidence type="ECO:0000256" key="19">
    <source>
        <dbReference type="ARBA" id="ARBA00023170"/>
    </source>
</evidence>